<evidence type="ECO:0000313" key="4">
    <source>
        <dbReference type="EMBL" id="EFJ25157.1"/>
    </source>
</evidence>
<keyword evidence="5" id="KW-1185">Reference proteome</keyword>
<feature type="domain" description="DWD hypersensitive to UV-B 1 N-terminal" evidence="3">
    <location>
        <begin position="208"/>
        <end position="249"/>
    </location>
</feature>
<dbReference type="Pfam" id="PF00400">
    <property type="entry name" value="WD40"/>
    <property type="match status" value="1"/>
</dbReference>
<evidence type="ECO:0000256" key="2">
    <source>
        <dbReference type="SAM" id="MobiDB-lite"/>
    </source>
</evidence>
<dbReference type="SUPFAM" id="SSF50978">
    <property type="entry name" value="WD40 repeat-like"/>
    <property type="match status" value="1"/>
</dbReference>
<feature type="non-terminal residue" evidence="4">
    <location>
        <position position="1"/>
    </location>
</feature>
<dbReference type="SMART" id="SM00320">
    <property type="entry name" value="WD40"/>
    <property type="match status" value="4"/>
</dbReference>
<gene>
    <name evidence="4" type="ORF">SELMODRAFT_99919</name>
</gene>
<dbReference type="InterPro" id="IPR032675">
    <property type="entry name" value="LRR_dom_sf"/>
</dbReference>
<dbReference type="InterPro" id="IPR048514">
    <property type="entry name" value="DHU1_N"/>
</dbReference>
<dbReference type="Gene3D" id="3.80.10.10">
    <property type="entry name" value="Ribonuclease Inhibitor"/>
    <property type="match status" value="1"/>
</dbReference>
<dbReference type="Gramene" id="EFJ25157">
    <property type="protein sequence ID" value="EFJ25157"/>
    <property type="gene ID" value="SELMODRAFT_99919"/>
</dbReference>
<dbReference type="InterPro" id="IPR001680">
    <property type="entry name" value="WD40_rpt"/>
</dbReference>
<dbReference type="EMBL" id="GL377587">
    <property type="protein sequence ID" value="EFJ25157.1"/>
    <property type="molecule type" value="Genomic_DNA"/>
</dbReference>
<feature type="domain" description="DWD hypersensitive to UV-B 1 N-terminal" evidence="3">
    <location>
        <begin position="1"/>
        <end position="93"/>
    </location>
</feature>
<dbReference type="InterPro" id="IPR046377">
    <property type="entry name" value="DHU1"/>
</dbReference>
<feature type="repeat" description="WD" evidence="1">
    <location>
        <begin position="455"/>
        <end position="497"/>
    </location>
</feature>
<dbReference type="GO" id="GO:0071493">
    <property type="term" value="P:cellular response to UV-B"/>
    <property type="evidence" value="ECO:0007669"/>
    <property type="project" value="InterPro"/>
</dbReference>
<organism evidence="5">
    <name type="scientific">Selaginella moellendorffii</name>
    <name type="common">Spikemoss</name>
    <dbReference type="NCBI Taxonomy" id="88036"/>
    <lineage>
        <taxon>Eukaryota</taxon>
        <taxon>Viridiplantae</taxon>
        <taxon>Streptophyta</taxon>
        <taxon>Embryophyta</taxon>
        <taxon>Tracheophyta</taxon>
        <taxon>Lycopodiopsida</taxon>
        <taxon>Selaginellales</taxon>
        <taxon>Selaginellaceae</taxon>
        <taxon>Selaginella</taxon>
    </lineage>
</organism>
<dbReference type="InterPro" id="IPR036322">
    <property type="entry name" value="WD40_repeat_dom_sf"/>
</dbReference>
<dbReference type="HOGENOM" id="CLU_012003_0_0_1"/>
<dbReference type="PROSITE" id="PS50082">
    <property type="entry name" value="WD_REPEATS_2"/>
    <property type="match status" value="1"/>
</dbReference>
<dbReference type="SUPFAM" id="SSF52047">
    <property type="entry name" value="RNI-like"/>
    <property type="match status" value="1"/>
</dbReference>
<dbReference type="AlphaFoldDB" id="D8RQZ5"/>
<dbReference type="GO" id="GO:0080008">
    <property type="term" value="C:Cul4-RING E3 ubiquitin ligase complex"/>
    <property type="evidence" value="ECO:0000318"/>
    <property type="project" value="GO_Central"/>
</dbReference>
<dbReference type="OMA" id="HYPSPIC"/>
<dbReference type="OrthoDB" id="20669at2759"/>
<dbReference type="STRING" id="88036.D8RQZ5"/>
<dbReference type="PANTHER" id="PTHR47201">
    <property type="entry name" value="BNAC09G30780D PROTEIN"/>
    <property type="match status" value="1"/>
</dbReference>
<evidence type="ECO:0000259" key="3">
    <source>
        <dbReference type="Pfam" id="PF20919"/>
    </source>
</evidence>
<dbReference type="PROSITE" id="PS50294">
    <property type="entry name" value="WD_REPEATS_REGION"/>
    <property type="match status" value="1"/>
</dbReference>
<dbReference type="eggNOG" id="KOG0531">
    <property type="taxonomic scope" value="Eukaryota"/>
</dbReference>
<evidence type="ECO:0000313" key="5">
    <source>
        <dbReference type="Proteomes" id="UP000001514"/>
    </source>
</evidence>
<sequence>GLSCETLKLGQCSAPTRKFSLAGEFHRLEVLIVDHSRSITLLSSTCFEGMPKLAKLSMCGTGIVNLWTTCRALSKLPSLRELRFQRCVCCEGTGHCIAPPPDDCDGQNISAGSSGDDQEVEKMEIFQKGTDESDYWDSSGDEEEEEEEEEEQEEQEEYDELGEEEVVESELDTDLDEQFVCLEAVEPEAGNDEPPKAEERQLSYLFQSTICHEKFYQQFMISSLPKLQVLDNLEITQESRKKAWIVYCDNFERSPNTRRRREGIVEILKSRERGGDRGPHKKRKINETRALSTSKLCDWPATSVVYNPCKSNVDINRRLKPRQFEYHPKDPALMVLGTLNGELAVVNHEEDRLVAYIQASTVQHRVLGLCWLNNEPDKFIAGSDNGVLELYSLSRMRAATMACTYMCGSVHRFNDFEQLTSVHINSQDELFLASGYNKNIGLYDLQTARLVKVFPHLHEDHINVVKFAHHSPKTFATSSFDKTVKMWDLRTTMTSPVYCTTSRSGNVMLCFSHDDHFVLVSAVDNEVRQYLAADGRLHTKFDITPANSRRNYTRSYYMNGRDYIITGSCEENRIGVYSAQTGRRLRDVTLEGRGVNNSLYVQSLRGDPFRDFHMCVLAAYNHPHQRSEIVKVKIPSFFLYS</sequence>
<name>D8RQZ5_SELML</name>
<evidence type="ECO:0000256" key="1">
    <source>
        <dbReference type="PROSITE-ProRule" id="PRU00221"/>
    </source>
</evidence>
<proteinExistence type="predicted"/>
<dbReference type="Pfam" id="PF20919">
    <property type="entry name" value="DHU1_N"/>
    <property type="match status" value="2"/>
</dbReference>
<keyword evidence="1" id="KW-0853">WD repeat</keyword>
<dbReference type="InParanoid" id="D8RQZ5"/>
<dbReference type="FunCoup" id="D8RQZ5">
    <property type="interactions" value="951"/>
</dbReference>
<feature type="region of interest" description="Disordered" evidence="2">
    <location>
        <begin position="126"/>
        <end position="171"/>
    </location>
</feature>
<protein>
    <recommendedName>
        <fullName evidence="3">DWD hypersensitive to UV-B 1 N-terminal domain-containing protein</fullName>
    </recommendedName>
</protein>
<dbReference type="InterPro" id="IPR015943">
    <property type="entry name" value="WD40/YVTN_repeat-like_dom_sf"/>
</dbReference>
<reference evidence="4 5" key="1">
    <citation type="journal article" date="2011" name="Science">
        <title>The Selaginella genome identifies genetic changes associated with the evolution of vascular plants.</title>
        <authorList>
            <person name="Banks J.A."/>
            <person name="Nishiyama T."/>
            <person name="Hasebe M."/>
            <person name="Bowman J.L."/>
            <person name="Gribskov M."/>
            <person name="dePamphilis C."/>
            <person name="Albert V.A."/>
            <person name="Aono N."/>
            <person name="Aoyama T."/>
            <person name="Ambrose B.A."/>
            <person name="Ashton N.W."/>
            <person name="Axtell M.J."/>
            <person name="Barker E."/>
            <person name="Barker M.S."/>
            <person name="Bennetzen J.L."/>
            <person name="Bonawitz N.D."/>
            <person name="Chapple C."/>
            <person name="Cheng C."/>
            <person name="Correa L.G."/>
            <person name="Dacre M."/>
            <person name="DeBarry J."/>
            <person name="Dreyer I."/>
            <person name="Elias M."/>
            <person name="Engstrom E.M."/>
            <person name="Estelle M."/>
            <person name="Feng L."/>
            <person name="Finet C."/>
            <person name="Floyd S.K."/>
            <person name="Frommer W.B."/>
            <person name="Fujita T."/>
            <person name="Gramzow L."/>
            <person name="Gutensohn M."/>
            <person name="Harholt J."/>
            <person name="Hattori M."/>
            <person name="Heyl A."/>
            <person name="Hirai T."/>
            <person name="Hiwatashi Y."/>
            <person name="Ishikawa M."/>
            <person name="Iwata M."/>
            <person name="Karol K.G."/>
            <person name="Koehler B."/>
            <person name="Kolukisaoglu U."/>
            <person name="Kubo M."/>
            <person name="Kurata T."/>
            <person name="Lalonde S."/>
            <person name="Li K."/>
            <person name="Li Y."/>
            <person name="Litt A."/>
            <person name="Lyons E."/>
            <person name="Manning G."/>
            <person name="Maruyama T."/>
            <person name="Michael T.P."/>
            <person name="Mikami K."/>
            <person name="Miyazaki S."/>
            <person name="Morinaga S."/>
            <person name="Murata T."/>
            <person name="Mueller-Roeber B."/>
            <person name="Nelson D.R."/>
            <person name="Obara M."/>
            <person name="Oguri Y."/>
            <person name="Olmstead R.G."/>
            <person name="Onodera N."/>
            <person name="Petersen B.L."/>
            <person name="Pils B."/>
            <person name="Prigge M."/>
            <person name="Rensing S.A."/>
            <person name="Riano-Pachon D.M."/>
            <person name="Roberts A.W."/>
            <person name="Sato Y."/>
            <person name="Scheller H.V."/>
            <person name="Schulz B."/>
            <person name="Schulz C."/>
            <person name="Shakirov E.V."/>
            <person name="Shibagaki N."/>
            <person name="Shinohara N."/>
            <person name="Shippen D.E."/>
            <person name="Soerensen I."/>
            <person name="Sotooka R."/>
            <person name="Sugimoto N."/>
            <person name="Sugita M."/>
            <person name="Sumikawa N."/>
            <person name="Tanurdzic M."/>
            <person name="Theissen G."/>
            <person name="Ulvskov P."/>
            <person name="Wakazuki S."/>
            <person name="Weng J.K."/>
            <person name="Willats W.W."/>
            <person name="Wipf D."/>
            <person name="Wolf P.G."/>
            <person name="Yang L."/>
            <person name="Zimmer A.D."/>
            <person name="Zhu Q."/>
            <person name="Mitros T."/>
            <person name="Hellsten U."/>
            <person name="Loque D."/>
            <person name="Otillar R."/>
            <person name="Salamov A."/>
            <person name="Schmutz J."/>
            <person name="Shapiro H."/>
            <person name="Lindquist E."/>
            <person name="Lucas S."/>
            <person name="Rokhsar D."/>
            <person name="Grigoriev I.V."/>
        </authorList>
    </citation>
    <scope>NUCLEOTIDE SEQUENCE [LARGE SCALE GENOMIC DNA]</scope>
</reference>
<feature type="compositionally biased region" description="Acidic residues" evidence="2">
    <location>
        <begin position="132"/>
        <end position="171"/>
    </location>
</feature>
<dbReference type="Proteomes" id="UP000001514">
    <property type="component" value="Unassembled WGS sequence"/>
</dbReference>
<dbReference type="Gene3D" id="2.130.10.10">
    <property type="entry name" value="YVTN repeat-like/Quinoprotein amine dehydrogenase"/>
    <property type="match status" value="1"/>
</dbReference>
<accession>D8RQZ5</accession>
<dbReference type="KEGG" id="smo:SELMODRAFT_99919"/>
<dbReference type="PANTHER" id="PTHR47201:SF1">
    <property type="entry name" value="PROTEIN DWD HYPERSENSITIVE TO UV-B 1"/>
    <property type="match status" value="1"/>
</dbReference>